<dbReference type="AlphaFoldDB" id="A0AAV1BDY0"/>
<dbReference type="Proteomes" id="UP001157006">
    <property type="component" value="Chromosome 6"/>
</dbReference>
<keyword evidence="2" id="KW-1185">Reference proteome</keyword>
<reference evidence="1 2" key="1">
    <citation type="submission" date="2023-01" db="EMBL/GenBank/DDBJ databases">
        <authorList>
            <person name="Kreplak J."/>
        </authorList>
    </citation>
    <scope>NUCLEOTIDE SEQUENCE [LARGE SCALE GENOMIC DNA]</scope>
</reference>
<gene>
    <name evidence="1" type="ORF">VFH_VI194040</name>
</gene>
<name>A0AAV1BDY0_VICFA</name>
<proteinExistence type="predicted"/>
<sequence>MKIPQEVLSETTASSVVNLHLLGTQSSIRCYLHLNYHLNQNHHQSLKQEQICITILERIIIFASVLENCNVITVLFTNIVINLHHPATASQNNSQYQRLKDRAEE</sequence>
<dbReference type="EMBL" id="OX451741">
    <property type="protein sequence ID" value="CAI8619917.1"/>
    <property type="molecule type" value="Genomic_DNA"/>
</dbReference>
<evidence type="ECO:0000313" key="2">
    <source>
        <dbReference type="Proteomes" id="UP001157006"/>
    </source>
</evidence>
<accession>A0AAV1BDY0</accession>
<organism evidence="1 2">
    <name type="scientific">Vicia faba</name>
    <name type="common">Broad bean</name>
    <name type="synonym">Faba vulgaris</name>
    <dbReference type="NCBI Taxonomy" id="3906"/>
    <lineage>
        <taxon>Eukaryota</taxon>
        <taxon>Viridiplantae</taxon>
        <taxon>Streptophyta</taxon>
        <taxon>Embryophyta</taxon>
        <taxon>Tracheophyta</taxon>
        <taxon>Spermatophyta</taxon>
        <taxon>Magnoliopsida</taxon>
        <taxon>eudicotyledons</taxon>
        <taxon>Gunneridae</taxon>
        <taxon>Pentapetalae</taxon>
        <taxon>rosids</taxon>
        <taxon>fabids</taxon>
        <taxon>Fabales</taxon>
        <taxon>Fabaceae</taxon>
        <taxon>Papilionoideae</taxon>
        <taxon>50 kb inversion clade</taxon>
        <taxon>NPAAA clade</taxon>
        <taxon>Hologalegina</taxon>
        <taxon>IRL clade</taxon>
        <taxon>Fabeae</taxon>
        <taxon>Vicia</taxon>
    </lineage>
</organism>
<protein>
    <submittedName>
        <fullName evidence="1">Uncharacterized protein</fullName>
    </submittedName>
</protein>
<evidence type="ECO:0000313" key="1">
    <source>
        <dbReference type="EMBL" id="CAI8619917.1"/>
    </source>
</evidence>